<gene>
    <name evidence="1" type="ORF">UFOVP935_39</name>
</gene>
<evidence type="ECO:0000313" key="1">
    <source>
        <dbReference type="EMBL" id="CAB4172546.1"/>
    </source>
</evidence>
<proteinExistence type="predicted"/>
<name>A0A6J5PRA0_9CAUD</name>
<reference evidence="1" key="1">
    <citation type="submission" date="2020-05" db="EMBL/GenBank/DDBJ databases">
        <authorList>
            <person name="Chiriac C."/>
            <person name="Salcher M."/>
            <person name="Ghai R."/>
            <person name="Kavagutti S V."/>
        </authorList>
    </citation>
    <scope>NUCLEOTIDE SEQUENCE</scope>
</reference>
<sequence length="79" mass="8329">MTDFSDSLQRRSRAAQDRPVDVVAQILATHRAAGNALDRRAVLCGHLSLAGAPLAQDDGREAETLSQAGCRLDGLCVVA</sequence>
<protein>
    <submittedName>
        <fullName evidence="1">Uncharacterized protein</fullName>
    </submittedName>
</protein>
<organism evidence="1">
    <name type="scientific">uncultured Caudovirales phage</name>
    <dbReference type="NCBI Taxonomy" id="2100421"/>
    <lineage>
        <taxon>Viruses</taxon>
        <taxon>Duplodnaviria</taxon>
        <taxon>Heunggongvirae</taxon>
        <taxon>Uroviricota</taxon>
        <taxon>Caudoviricetes</taxon>
        <taxon>Peduoviridae</taxon>
        <taxon>Maltschvirus</taxon>
        <taxon>Maltschvirus maltsch</taxon>
    </lineage>
</organism>
<dbReference type="EMBL" id="LR796885">
    <property type="protein sequence ID" value="CAB4172546.1"/>
    <property type="molecule type" value="Genomic_DNA"/>
</dbReference>
<accession>A0A6J5PRA0</accession>